<evidence type="ECO:0000259" key="11">
    <source>
        <dbReference type="PROSITE" id="PS51007"/>
    </source>
</evidence>
<dbReference type="PROSITE" id="PS51007">
    <property type="entry name" value="CYTC"/>
    <property type="match status" value="1"/>
</dbReference>
<dbReference type="InterPro" id="IPR009056">
    <property type="entry name" value="Cyt_c-like_dom"/>
</dbReference>
<keyword evidence="4 10" id="KW-0812">Transmembrane</keyword>
<feature type="domain" description="Cytochrome c" evidence="11">
    <location>
        <begin position="402"/>
        <end position="490"/>
    </location>
</feature>
<feature type="transmembrane region" description="Helical" evidence="10">
    <location>
        <begin position="96"/>
        <end position="114"/>
    </location>
</feature>
<dbReference type="Gene3D" id="1.10.760.10">
    <property type="entry name" value="Cytochrome c-like domain"/>
    <property type="match status" value="1"/>
</dbReference>
<reference evidence="13 15" key="2">
    <citation type="submission" date="2018-09" db="EMBL/GenBank/DDBJ databases">
        <title>Metagenome Assembled Genomes from an Advanced Water Purification Facility.</title>
        <authorList>
            <person name="Stamps B.W."/>
            <person name="Spear J.R."/>
        </authorList>
    </citation>
    <scope>NUCLEOTIDE SEQUENCE [LARGE SCALE GENOMIC DNA]</scope>
    <source>
        <strain evidence="13">Bin_54_1</strain>
    </source>
</reference>
<feature type="transmembrane region" description="Helical" evidence="10">
    <location>
        <begin position="365"/>
        <end position="385"/>
    </location>
</feature>
<dbReference type="Pfam" id="PF05425">
    <property type="entry name" value="CopD"/>
    <property type="match status" value="1"/>
</dbReference>
<feature type="transmembrane region" description="Helical" evidence="10">
    <location>
        <begin position="200"/>
        <end position="224"/>
    </location>
</feature>
<feature type="transmembrane region" description="Helical" evidence="10">
    <location>
        <begin position="157"/>
        <end position="179"/>
    </location>
</feature>
<keyword evidence="8 10" id="KW-0472">Membrane</keyword>
<gene>
    <name evidence="12" type="ORF">C8R26_13916</name>
    <name evidence="13" type="ORF">E6Q60_03320</name>
</gene>
<feature type="transmembrane region" description="Helical" evidence="10">
    <location>
        <begin position="333"/>
        <end position="353"/>
    </location>
</feature>
<dbReference type="Pfam" id="PF00578">
    <property type="entry name" value="AhpC-TSA"/>
    <property type="match status" value="1"/>
</dbReference>
<evidence type="ECO:0000256" key="9">
    <source>
        <dbReference type="PROSITE-ProRule" id="PRU00433"/>
    </source>
</evidence>
<dbReference type="EMBL" id="QAOI01000039">
    <property type="protein sequence ID" value="PTQ68084.1"/>
    <property type="molecule type" value="Genomic_DNA"/>
</dbReference>
<feature type="transmembrane region" description="Helical" evidence="10">
    <location>
        <begin position="289"/>
        <end position="313"/>
    </location>
</feature>
<evidence type="ECO:0000256" key="10">
    <source>
        <dbReference type="SAM" id="Phobius"/>
    </source>
</evidence>
<protein>
    <submittedName>
        <fullName evidence="12">Putative copper resistance protein D</fullName>
    </submittedName>
    <submittedName>
        <fullName evidence="13">Redoxin domain-containing protein</fullName>
    </submittedName>
</protein>
<accession>A0A2T5H937</accession>
<dbReference type="InterPro" id="IPR036249">
    <property type="entry name" value="Thioredoxin-like_sf"/>
</dbReference>
<dbReference type="GO" id="GO:0016491">
    <property type="term" value="F:oxidoreductase activity"/>
    <property type="evidence" value="ECO:0007669"/>
    <property type="project" value="InterPro"/>
</dbReference>
<dbReference type="Pfam" id="PF13442">
    <property type="entry name" value="Cytochrome_CBB3"/>
    <property type="match status" value="1"/>
</dbReference>
<evidence type="ECO:0000256" key="7">
    <source>
        <dbReference type="ARBA" id="ARBA00023004"/>
    </source>
</evidence>
<dbReference type="InterPro" id="IPR032694">
    <property type="entry name" value="CopC/D"/>
</dbReference>
<dbReference type="Proteomes" id="UP000321055">
    <property type="component" value="Unassembled WGS sequence"/>
</dbReference>
<evidence type="ECO:0000256" key="2">
    <source>
        <dbReference type="ARBA" id="ARBA00022475"/>
    </source>
</evidence>
<evidence type="ECO:0000313" key="12">
    <source>
        <dbReference type="EMBL" id="PTQ68084.1"/>
    </source>
</evidence>
<dbReference type="InterPro" id="IPR036909">
    <property type="entry name" value="Cyt_c-like_dom_sf"/>
</dbReference>
<feature type="transmembrane region" description="Helical" evidence="10">
    <location>
        <begin position="51"/>
        <end position="76"/>
    </location>
</feature>
<evidence type="ECO:0000313" key="13">
    <source>
        <dbReference type="EMBL" id="TXI29774.1"/>
    </source>
</evidence>
<dbReference type="GO" id="GO:0005886">
    <property type="term" value="C:plasma membrane"/>
    <property type="evidence" value="ECO:0007669"/>
    <property type="project" value="UniProtKB-SubCell"/>
</dbReference>
<dbReference type="SUPFAM" id="SSF46626">
    <property type="entry name" value="Cytochrome c"/>
    <property type="match status" value="1"/>
</dbReference>
<proteinExistence type="predicted"/>
<evidence type="ECO:0000313" key="14">
    <source>
        <dbReference type="Proteomes" id="UP000244128"/>
    </source>
</evidence>
<evidence type="ECO:0000256" key="4">
    <source>
        <dbReference type="ARBA" id="ARBA00022692"/>
    </source>
</evidence>
<dbReference type="InterPro" id="IPR000866">
    <property type="entry name" value="AhpC/TSA"/>
</dbReference>
<comment type="caution">
    <text evidence="12">The sequence shown here is derived from an EMBL/GenBank/DDBJ whole genome shotgun (WGS) entry which is preliminary data.</text>
</comment>
<dbReference type="PANTHER" id="PTHR34820:SF4">
    <property type="entry name" value="INNER MEMBRANE PROTEIN YEBZ"/>
    <property type="match status" value="1"/>
</dbReference>
<organism evidence="12 14">
    <name type="scientific">Nitrosomonas oligotropha</name>
    <dbReference type="NCBI Taxonomy" id="42354"/>
    <lineage>
        <taxon>Bacteria</taxon>
        <taxon>Pseudomonadati</taxon>
        <taxon>Pseudomonadota</taxon>
        <taxon>Betaproteobacteria</taxon>
        <taxon>Nitrosomonadales</taxon>
        <taxon>Nitrosomonadaceae</taxon>
        <taxon>Nitrosomonas</taxon>
    </lineage>
</organism>
<evidence type="ECO:0000256" key="3">
    <source>
        <dbReference type="ARBA" id="ARBA00022617"/>
    </source>
</evidence>
<keyword evidence="7 9" id="KW-0408">Iron</keyword>
<dbReference type="GO" id="GO:0009055">
    <property type="term" value="F:electron transfer activity"/>
    <property type="evidence" value="ECO:0007669"/>
    <property type="project" value="InterPro"/>
</dbReference>
<reference evidence="12 14" key="1">
    <citation type="submission" date="2018-04" db="EMBL/GenBank/DDBJ databases">
        <title>Active sludge and wastewater microbial communities from Klosterneuburg, Austria.</title>
        <authorList>
            <person name="Wagner M."/>
        </authorList>
    </citation>
    <scope>NUCLEOTIDE SEQUENCE [LARGE SCALE GENOMIC DNA]</scope>
    <source>
        <strain evidence="12 14">Nm49</strain>
    </source>
</reference>
<sequence length="675" mass="75290">MVEVIAAIARWFQLAANMILLGSCIFLAIANTGKRVHLGAWIVRLERLFPWLAISIPIGLVVMLMTSLVQITGNVSNLWQQDVWLGFISDTRVGQIWSWRTLSALMLLLVIILLRKSPKTRWQYILIAFAATLPLIAGSLASHAAAEGLSVLAVLPYALHIILAGVWFGALPAFLLLIYENNKNAKAKPGNAPEYKTLMRFSAIALPVMLLIILTGITVADRIFDGFYAALVATPYGWLLSIKIFILSIILLIAARVRVHWLPLLASDSQSDNTNPGKTGMRKWVRIEFILALLLLFLATVIANTTPVKHALIENWPFPFRFSILATWDKPNVAIQVWIGVFILILAAGAIQFGQLRNWGFKRLIGVPGLLLASGLAIALPPLAIQAYPETYRRPSVPFDVISITNGAALFNQHCVECHGHQGMGNGIKSRTLSTKLPDLLIEPHTTEHTPGDFYNWISYGMVNTDMPGYAEKISEEDRWDLVNYVHALSRGYQARILTPEIIPNKAYVKPPLFSYTENNSNSGSLQDFRGHKAVLLVIFSWPQSQDRIEQLKQAYDRLSEQNIAVLAVPANELAAAELTQIAAELPFPIVTQGASEIAASYALSRRTLTHPDIIGKGKNPDHMEFLIDQNGYMRARWIPLIDQAGWSDIDKLYQQITLLNRENMKVLYPEDFVR</sequence>
<comment type="subcellular location">
    <subcellularLocation>
        <location evidence="1">Cell membrane</location>
        <topology evidence="1">Multi-pass membrane protein</topology>
    </subcellularLocation>
</comment>
<feature type="transmembrane region" description="Helical" evidence="10">
    <location>
        <begin position="126"/>
        <end position="145"/>
    </location>
</feature>
<evidence type="ECO:0000313" key="15">
    <source>
        <dbReference type="Proteomes" id="UP000321055"/>
    </source>
</evidence>
<dbReference type="PANTHER" id="PTHR34820">
    <property type="entry name" value="INNER MEMBRANE PROTEIN YEBZ"/>
    <property type="match status" value="1"/>
</dbReference>
<evidence type="ECO:0000256" key="1">
    <source>
        <dbReference type="ARBA" id="ARBA00004651"/>
    </source>
</evidence>
<dbReference type="SUPFAM" id="SSF52833">
    <property type="entry name" value="Thioredoxin-like"/>
    <property type="match status" value="1"/>
</dbReference>
<name>A0A2T5H937_9PROT</name>
<dbReference type="GO" id="GO:0020037">
    <property type="term" value="F:heme binding"/>
    <property type="evidence" value="ECO:0007669"/>
    <property type="project" value="InterPro"/>
</dbReference>
<dbReference type="Gene3D" id="3.40.30.10">
    <property type="entry name" value="Glutaredoxin"/>
    <property type="match status" value="1"/>
</dbReference>
<dbReference type="InterPro" id="IPR008457">
    <property type="entry name" value="Cu-R_CopD_dom"/>
</dbReference>
<dbReference type="GO" id="GO:0046872">
    <property type="term" value="F:metal ion binding"/>
    <property type="evidence" value="ECO:0007669"/>
    <property type="project" value="UniProtKB-KW"/>
</dbReference>
<feature type="transmembrane region" description="Helical" evidence="10">
    <location>
        <begin position="236"/>
        <end position="255"/>
    </location>
</feature>
<keyword evidence="2" id="KW-1003">Cell membrane</keyword>
<evidence type="ECO:0000256" key="6">
    <source>
        <dbReference type="ARBA" id="ARBA00022989"/>
    </source>
</evidence>
<keyword evidence="6 10" id="KW-1133">Transmembrane helix</keyword>
<feature type="transmembrane region" description="Helical" evidence="10">
    <location>
        <begin position="12"/>
        <end position="30"/>
    </location>
</feature>
<keyword evidence="3 9" id="KW-0349">Heme</keyword>
<dbReference type="GO" id="GO:0006825">
    <property type="term" value="P:copper ion transport"/>
    <property type="evidence" value="ECO:0007669"/>
    <property type="project" value="InterPro"/>
</dbReference>
<keyword evidence="5 9" id="KW-0479">Metal-binding</keyword>
<dbReference type="GO" id="GO:0016209">
    <property type="term" value="F:antioxidant activity"/>
    <property type="evidence" value="ECO:0007669"/>
    <property type="project" value="InterPro"/>
</dbReference>
<evidence type="ECO:0000256" key="5">
    <source>
        <dbReference type="ARBA" id="ARBA00022723"/>
    </source>
</evidence>
<evidence type="ECO:0000256" key="8">
    <source>
        <dbReference type="ARBA" id="ARBA00023136"/>
    </source>
</evidence>
<dbReference type="EMBL" id="SSFX01000027">
    <property type="protein sequence ID" value="TXI29774.1"/>
    <property type="molecule type" value="Genomic_DNA"/>
</dbReference>
<dbReference type="Proteomes" id="UP000244128">
    <property type="component" value="Unassembled WGS sequence"/>
</dbReference>
<dbReference type="AlphaFoldDB" id="A0A2T5H937"/>